<dbReference type="EMBL" id="FQ790318">
    <property type="protein sequence ID" value="CCD34838.1"/>
    <property type="molecule type" value="Genomic_DNA"/>
</dbReference>
<sequence length="409" mass="47528">MYARANCQRGKPILILRSQGIRDDISSSQQAQHTDQLGFCGLSDWDEVKTCNEYPPTCLHYSIEWKFKINNREVSKETTQDLVLAPASYWRLFLRSKLEEVVLRKIRAKKRDLKSEDTKIVMTVTQQRSEPPPPPPLNNSFDETNIDWSVVETQLLTWEYLFLAGKKIRATISFNYNYVEIGQPSTTSRTKYRRRIDWVPATWRDVYKTMQCSGSPCDKGPHFRCDPVGKKHHPLRPRHLKSLIRFVEKGGMLESHSDVQEEIRQQLYAEEQHSLDAKRQKASTSLVNLPPVHITNTMPTSSFQNCQQMLSSIPEIPPPKPRLSIPGFRDKAVEEYCAWHQSKFEDPIHKVEYQKAHNVIKEHAMTLQLMHRDPNPDLLITEGVKRGAALHIVNNIEEWFQQCKQVRTE</sequence>
<dbReference type="STRING" id="999810.G2YCK9"/>
<proteinExistence type="predicted"/>
<organism evidence="1 2">
    <name type="scientific">Botryotinia fuckeliana (strain T4)</name>
    <name type="common">Noble rot fungus</name>
    <name type="synonym">Botrytis cinerea</name>
    <dbReference type="NCBI Taxonomy" id="999810"/>
    <lineage>
        <taxon>Eukaryota</taxon>
        <taxon>Fungi</taxon>
        <taxon>Dikarya</taxon>
        <taxon>Ascomycota</taxon>
        <taxon>Pezizomycotina</taxon>
        <taxon>Leotiomycetes</taxon>
        <taxon>Helotiales</taxon>
        <taxon>Sclerotiniaceae</taxon>
        <taxon>Botrytis</taxon>
    </lineage>
</organism>
<accession>G2YCK9</accession>
<gene>
    <name evidence="1" type="ORF">BofuT4_P098140.1</name>
</gene>
<dbReference type="Proteomes" id="UP000008177">
    <property type="component" value="Unplaced contigs"/>
</dbReference>
<reference evidence="2" key="1">
    <citation type="journal article" date="2011" name="PLoS Genet.">
        <title>Genomic analysis of the necrotrophic fungal pathogens Sclerotinia sclerotiorum and Botrytis cinerea.</title>
        <authorList>
            <person name="Amselem J."/>
            <person name="Cuomo C.A."/>
            <person name="van Kan J.A."/>
            <person name="Viaud M."/>
            <person name="Benito E.P."/>
            <person name="Couloux A."/>
            <person name="Coutinho P.M."/>
            <person name="de Vries R.P."/>
            <person name="Dyer P.S."/>
            <person name="Fillinger S."/>
            <person name="Fournier E."/>
            <person name="Gout L."/>
            <person name="Hahn M."/>
            <person name="Kohn L."/>
            <person name="Lapalu N."/>
            <person name="Plummer K.M."/>
            <person name="Pradier J.M."/>
            <person name="Quevillon E."/>
            <person name="Sharon A."/>
            <person name="Simon A."/>
            <person name="ten Have A."/>
            <person name="Tudzynski B."/>
            <person name="Tudzynski P."/>
            <person name="Wincker P."/>
            <person name="Andrew M."/>
            <person name="Anthouard V."/>
            <person name="Beever R.E."/>
            <person name="Beffa R."/>
            <person name="Benoit I."/>
            <person name="Bouzid O."/>
            <person name="Brault B."/>
            <person name="Chen Z."/>
            <person name="Choquer M."/>
            <person name="Collemare J."/>
            <person name="Cotton P."/>
            <person name="Danchin E.G."/>
            <person name="Da Silva C."/>
            <person name="Gautier A."/>
            <person name="Giraud C."/>
            <person name="Giraud T."/>
            <person name="Gonzalez C."/>
            <person name="Grossetete S."/>
            <person name="Guldener U."/>
            <person name="Henrissat B."/>
            <person name="Howlett B.J."/>
            <person name="Kodira C."/>
            <person name="Kretschmer M."/>
            <person name="Lappartient A."/>
            <person name="Leroch M."/>
            <person name="Levis C."/>
            <person name="Mauceli E."/>
            <person name="Neuveglise C."/>
            <person name="Oeser B."/>
            <person name="Pearson M."/>
            <person name="Poulain J."/>
            <person name="Poussereau N."/>
            <person name="Quesneville H."/>
            <person name="Rascle C."/>
            <person name="Schumacher J."/>
            <person name="Segurens B."/>
            <person name="Sexton A."/>
            <person name="Silva E."/>
            <person name="Sirven C."/>
            <person name="Soanes D.M."/>
            <person name="Talbot N.J."/>
            <person name="Templeton M."/>
            <person name="Yandava C."/>
            <person name="Yarden O."/>
            <person name="Zeng Q."/>
            <person name="Rollins J.A."/>
            <person name="Lebrun M.H."/>
            <person name="Dickman M."/>
        </authorList>
    </citation>
    <scope>NUCLEOTIDE SEQUENCE [LARGE SCALE GENOMIC DNA]</scope>
    <source>
        <strain evidence="2">T4</strain>
    </source>
</reference>
<protein>
    <submittedName>
        <fullName evidence="1">Uncharacterized protein</fullName>
    </submittedName>
</protein>
<dbReference type="AlphaFoldDB" id="G2YCK9"/>
<dbReference type="HOGENOM" id="CLU_037030_1_0_1"/>
<evidence type="ECO:0000313" key="1">
    <source>
        <dbReference type="EMBL" id="CCD34838.1"/>
    </source>
</evidence>
<name>G2YCK9_BOTF4</name>
<evidence type="ECO:0000313" key="2">
    <source>
        <dbReference type="Proteomes" id="UP000008177"/>
    </source>
</evidence>
<dbReference type="InParanoid" id="G2YCK9"/>
<dbReference type="OrthoDB" id="4232626at2759"/>